<dbReference type="OrthoDB" id="675198at2"/>
<keyword evidence="2" id="KW-1185">Reference proteome</keyword>
<organism evidence="1 2">
    <name type="scientific">Christiangramia flava JLT2011</name>
    <dbReference type="NCBI Taxonomy" id="1229726"/>
    <lineage>
        <taxon>Bacteria</taxon>
        <taxon>Pseudomonadati</taxon>
        <taxon>Bacteroidota</taxon>
        <taxon>Flavobacteriia</taxon>
        <taxon>Flavobacteriales</taxon>
        <taxon>Flavobacteriaceae</taxon>
        <taxon>Christiangramia</taxon>
    </lineage>
</organism>
<dbReference type="InterPro" id="IPR041218">
    <property type="entry name" value="DUF5606"/>
</dbReference>
<reference evidence="1 2" key="1">
    <citation type="submission" date="2016-07" db="EMBL/GenBank/DDBJ databases">
        <title>Multi-omics approach to identify versatile polysaccharide utilization systems of a marine flavobacterium Gramella flava.</title>
        <authorList>
            <person name="Tang K."/>
        </authorList>
    </citation>
    <scope>NUCLEOTIDE SEQUENCE [LARGE SCALE GENOMIC DNA]</scope>
    <source>
        <strain evidence="1 2">JLT2011</strain>
    </source>
</reference>
<evidence type="ECO:0000313" key="2">
    <source>
        <dbReference type="Proteomes" id="UP000186230"/>
    </source>
</evidence>
<dbReference type="KEGG" id="gfl:GRFL_2538"/>
<dbReference type="AlphaFoldDB" id="A0A1L7I827"/>
<dbReference type="Pfam" id="PF18347">
    <property type="entry name" value="DUF5606"/>
    <property type="match status" value="1"/>
</dbReference>
<dbReference type="STRING" id="1229726.GRFL_2538"/>
<proteinExistence type="predicted"/>
<accession>A0A1L7I827</accession>
<dbReference type="InterPro" id="IPR049282">
    <property type="entry name" value="BVU_3817_N_sf"/>
</dbReference>
<dbReference type="Gene3D" id="1.10.10.1650">
    <property type="match status" value="1"/>
</dbReference>
<evidence type="ECO:0000313" key="1">
    <source>
        <dbReference type="EMBL" id="APU69262.1"/>
    </source>
</evidence>
<sequence>MGLDKVLAISGKPGLYELTAQTRGGFVAKSMLDGKKIAVNMRHNVSVLSEIAIYTYTEEVPLGEVFEKMKEKENGEKAISHKSSKAELEGYFSEVLPDYDVDRVYTSDIKKIVQWYNLLIENGMTDFSKESKEEKKAEETEAKSEKE</sequence>
<dbReference type="InterPro" id="IPR049281">
    <property type="entry name" value="BVU_3817-like_C_sf"/>
</dbReference>
<dbReference type="RefSeq" id="WP_083644950.1">
    <property type="nucleotide sequence ID" value="NZ_AMRU01000007.1"/>
</dbReference>
<dbReference type="EMBL" id="CP016359">
    <property type="protein sequence ID" value="APU69262.1"/>
    <property type="molecule type" value="Genomic_DNA"/>
</dbReference>
<gene>
    <name evidence="1" type="ORF">GRFL_2538</name>
</gene>
<dbReference type="Gene3D" id="2.30.30.730">
    <property type="match status" value="1"/>
</dbReference>
<protein>
    <submittedName>
        <fullName evidence="1">Uncharacterized protein</fullName>
    </submittedName>
</protein>
<dbReference type="Proteomes" id="UP000186230">
    <property type="component" value="Chromosome"/>
</dbReference>
<name>A0A1L7I827_9FLAO</name>
<dbReference type="Pfam" id="PF21186">
    <property type="entry name" value="DUF6852"/>
    <property type="match status" value="1"/>
</dbReference>
<dbReference type="InterPro" id="IPR049280">
    <property type="entry name" value="DUF6852"/>
</dbReference>